<dbReference type="PRINTS" id="PR00080">
    <property type="entry name" value="SDRFAMILY"/>
</dbReference>
<keyword evidence="5" id="KW-1185">Reference proteome</keyword>
<dbReference type="Pfam" id="PF00106">
    <property type="entry name" value="adh_short"/>
    <property type="match status" value="1"/>
</dbReference>
<gene>
    <name evidence="4" type="primary">kduD</name>
    <name evidence="4" type="ORF">CLVI_32050</name>
</gene>
<evidence type="ECO:0000313" key="4">
    <source>
        <dbReference type="EMBL" id="PRR79828.1"/>
    </source>
</evidence>
<dbReference type="RefSeq" id="WP_106061073.1">
    <property type="nucleotide sequence ID" value="NZ_PVXQ01000053.1"/>
</dbReference>
<dbReference type="InterPro" id="IPR002347">
    <property type="entry name" value="SDR_fam"/>
</dbReference>
<keyword evidence="2 4" id="KW-0560">Oxidoreductase</keyword>
<dbReference type="InterPro" id="IPR036291">
    <property type="entry name" value="NAD(P)-bd_dom_sf"/>
</dbReference>
<dbReference type="EMBL" id="PVXQ01000053">
    <property type="protein sequence ID" value="PRR79828.1"/>
    <property type="molecule type" value="Genomic_DNA"/>
</dbReference>
<evidence type="ECO:0000256" key="3">
    <source>
        <dbReference type="RuleBase" id="RU000363"/>
    </source>
</evidence>
<organism evidence="4 5">
    <name type="scientific">Clostridium vincentii</name>
    <dbReference type="NCBI Taxonomy" id="52704"/>
    <lineage>
        <taxon>Bacteria</taxon>
        <taxon>Bacillati</taxon>
        <taxon>Bacillota</taxon>
        <taxon>Clostridia</taxon>
        <taxon>Eubacteriales</taxon>
        <taxon>Clostridiaceae</taxon>
        <taxon>Clostridium</taxon>
    </lineage>
</organism>
<evidence type="ECO:0000256" key="1">
    <source>
        <dbReference type="ARBA" id="ARBA00006484"/>
    </source>
</evidence>
<name>A0A2T0B7F0_9CLOT</name>
<dbReference type="PANTHER" id="PTHR42901">
    <property type="entry name" value="ALCOHOL DEHYDROGENASE"/>
    <property type="match status" value="1"/>
</dbReference>
<dbReference type="Gene3D" id="3.40.50.720">
    <property type="entry name" value="NAD(P)-binding Rossmann-like Domain"/>
    <property type="match status" value="1"/>
</dbReference>
<proteinExistence type="inferred from homology"/>
<accession>A0A2T0B7F0</accession>
<comment type="similarity">
    <text evidence="1 3">Belongs to the short-chain dehydrogenases/reductases (SDR) family.</text>
</comment>
<comment type="caution">
    <text evidence="4">The sequence shown here is derived from an EMBL/GenBank/DDBJ whole genome shotgun (WGS) entry which is preliminary data.</text>
</comment>
<protein>
    <submittedName>
        <fullName evidence="4">2-dehydro-3-deoxy-D-gluconate 5-dehydrogenase</fullName>
        <ecNumber evidence="4">1.1.1.127</ecNumber>
    </submittedName>
</protein>
<dbReference type="EC" id="1.1.1.127" evidence="4"/>
<evidence type="ECO:0000256" key="2">
    <source>
        <dbReference type="ARBA" id="ARBA00023002"/>
    </source>
</evidence>
<sequence>MRKILITGCGSGLGREAAITLAGRGHYVYATTHTQEQADKLNILKQKYKLPLESFRLDVLCRDDIMKVMNIKIDVLINNAAIGESGSAAEIDINKYRDTFETNVFCPIELTQIVLKQMISRKEGRIIFLSSLAGRSPIPFLSPYCATKAALEAIGSSLNEELKELKDVNIPVILIEPGSYATGFNEKNVAKQFNWMRIDSYFKPNIRLLEKKQYAYFKLTESTNINSIIDKYIQAVEDKHPKERYIAPTIQGSFVKIKNTLCKIASRSLRTPQR</sequence>
<dbReference type="Proteomes" id="UP000239471">
    <property type="component" value="Unassembled WGS sequence"/>
</dbReference>
<dbReference type="AlphaFoldDB" id="A0A2T0B7F0"/>
<dbReference type="SUPFAM" id="SSF51735">
    <property type="entry name" value="NAD(P)-binding Rossmann-fold domains"/>
    <property type="match status" value="1"/>
</dbReference>
<dbReference type="GO" id="GO:0047001">
    <property type="term" value="F:2-dehydro-3-deoxy-D-gluconate 5-dehydrogenase activity"/>
    <property type="evidence" value="ECO:0007669"/>
    <property type="project" value="UniProtKB-EC"/>
</dbReference>
<dbReference type="PRINTS" id="PR00081">
    <property type="entry name" value="GDHRDH"/>
</dbReference>
<dbReference type="PANTHER" id="PTHR42901:SF1">
    <property type="entry name" value="ALCOHOL DEHYDROGENASE"/>
    <property type="match status" value="1"/>
</dbReference>
<reference evidence="4 5" key="1">
    <citation type="submission" date="2018-03" db="EMBL/GenBank/DDBJ databases">
        <title>Genome sequence of Clostridium vincentii DSM 10228.</title>
        <authorList>
            <person name="Poehlein A."/>
            <person name="Daniel R."/>
        </authorList>
    </citation>
    <scope>NUCLEOTIDE SEQUENCE [LARGE SCALE GENOMIC DNA]</scope>
    <source>
        <strain evidence="4 5">DSM 10228</strain>
    </source>
</reference>
<evidence type="ECO:0000313" key="5">
    <source>
        <dbReference type="Proteomes" id="UP000239471"/>
    </source>
</evidence>
<dbReference type="OrthoDB" id="9775296at2"/>